<dbReference type="GeneID" id="95987217"/>
<dbReference type="RefSeq" id="XP_069206713.1">
    <property type="nucleotide sequence ID" value="XM_069354642.1"/>
</dbReference>
<evidence type="ECO:0008006" key="5">
    <source>
        <dbReference type="Google" id="ProtNLM"/>
    </source>
</evidence>
<keyword evidence="2" id="KW-0472">Membrane</keyword>
<feature type="transmembrane region" description="Helical" evidence="2">
    <location>
        <begin position="146"/>
        <end position="168"/>
    </location>
</feature>
<keyword evidence="2" id="KW-0812">Transmembrane</keyword>
<organism evidence="3 4">
    <name type="scientific">Vanrija albida</name>
    <dbReference type="NCBI Taxonomy" id="181172"/>
    <lineage>
        <taxon>Eukaryota</taxon>
        <taxon>Fungi</taxon>
        <taxon>Dikarya</taxon>
        <taxon>Basidiomycota</taxon>
        <taxon>Agaricomycotina</taxon>
        <taxon>Tremellomycetes</taxon>
        <taxon>Trichosporonales</taxon>
        <taxon>Trichosporonaceae</taxon>
        <taxon>Vanrija</taxon>
    </lineage>
</organism>
<name>A0ABR3PWC2_9TREE</name>
<accession>A0ABR3PWC2</accession>
<evidence type="ECO:0000313" key="3">
    <source>
        <dbReference type="EMBL" id="KAL1406769.1"/>
    </source>
</evidence>
<feature type="compositionally biased region" description="Low complexity" evidence="1">
    <location>
        <begin position="205"/>
        <end position="215"/>
    </location>
</feature>
<feature type="region of interest" description="Disordered" evidence="1">
    <location>
        <begin position="205"/>
        <end position="244"/>
    </location>
</feature>
<feature type="transmembrane region" description="Helical" evidence="2">
    <location>
        <begin position="71"/>
        <end position="93"/>
    </location>
</feature>
<evidence type="ECO:0000256" key="1">
    <source>
        <dbReference type="SAM" id="MobiDB-lite"/>
    </source>
</evidence>
<feature type="compositionally biased region" description="Basic and acidic residues" evidence="1">
    <location>
        <begin position="224"/>
        <end position="234"/>
    </location>
</feature>
<reference evidence="3 4" key="1">
    <citation type="submission" date="2023-08" db="EMBL/GenBank/DDBJ databases">
        <title>Annotated Genome Sequence of Vanrija albida AlHP1.</title>
        <authorList>
            <person name="Herzog R."/>
        </authorList>
    </citation>
    <scope>NUCLEOTIDE SEQUENCE [LARGE SCALE GENOMIC DNA]</scope>
    <source>
        <strain evidence="3 4">AlHP1</strain>
    </source>
</reference>
<gene>
    <name evidence="3" type="ORF">Q8F55_006174</name>
</gene>
<dbReference type="Proteomes" id="UP001565368">
    <property type="component" value="Unassembled WGS sequence"/>
</dbReference>
<evidence type="ECO:0000256" key="2">
    <source>
        <dbReference type="SAM" id="Phobius"/>
    </source>
</evidence>
<comment type="caution">
    <text evidence="3">The sequence shown here is derived from an EMBL/GenBank/DDBJ whole genome shotgun (WGS) entry which is preliminary data.</text>
</comment>
<sequence>MSTYPVYYGAPAPPRPRSALSSAYRGVTVALGVIAALASVGYGLYLIIVQIKLLVEVGVYPTARTILGVTWPFLVAVLLIAIMAPMGVTAAVFAAKRKPSRPWMWVTSLVSTILAIVLNLAIRGGYWSLTTCARFNTCRSTIITRVWAPAAGLAAATLVFGVYFTVFFKKNIPDPSTAALAQQNALQQQPLMAQPYAYGAYGAYAAPQPPSTRMRTPSRTRATRGVDEDKDSVKENNAGYGAGR</sequence>
<dbReference type="EMBL" id="JBBXJM010000005">
    <property type="protein sequence ID" value="KAL1406769.1"/>
    <property type="molecule type" value="Genomic_DNA"/>
</dbReference>
<feature type="transmembrane region" description="Helical" evidence="2">
    <location>
        <begin position="27"/>
        <end position="51"/>
    </location>
</feature>
<evidence type="ECO:0000313" key="4">
    <source>
        <dbReference type="Proteomes" id="UP001565368"/>
    </source>
</evidence>
<proteinExistence type="predicted"/>
<feature type="transmembrane region" description="Helical" evidence="2">
    <location>
        <begin position="105"/>
        <end position="126"/>
    </location>
</feature>
<keyword evidence="2" id="KW-1133">Transmembrane helix</keyword>
<keyword evidence="4" id="KW-1185">Reference proteome</keyword>
<protein>
    <recommendedName>
        <fullName evidence="5">MARVEL domain-containing protein</fullName>
    </recommendedName>
</protein>